<evidence type="ECO:0000256" key="1">
    <source>
        <dbReference type="ARBA" id="ARBA00022821"/>
    </source>
</evidence>
<evidence type="ECO:0000313" key="2">
    <source>
        <dbReference type="EMBL" id="KAL2554813.1"/>
    </source>
</evidence>
<dbReference type="Proteomes" id="UP001604277">
    <property type="component" value="Unassembled WGS sequence"/>
</dbReference>
<dbReference type="InterPro" id="IPR032675">
    <property type="entry name" value="LRR_dom_sf"/>
</dbReference>
<dbReference type="PANTHER" id="PTHR36766">
    <property type="entry name" value="PLANT BROAD-SPECTRUM MILDEW RESISTANCE PROTEIN RPW8"/>
    <property type="match status" value="1"/>
</dbReference>
<protein>
    <submittedName>
        <fullName evidence="2">Disease resistance protein</fullName>
    </submittedName>
</protein>
<dbReference type="AlphaFoldDB" id="A0ABD1X1L3"/>
<dbReference type="Gene3D" id="3.80.10.10">
    <property type="entry name" value="Ribonuclease Inhibitor"/>
    <property type="match status" value="1"/>
</dbReference>
<comment type="caution">
    <text evidence="2">The sequence shown here is derived from an EMBL/GenBank/DDBJ whole genome shotgun (WGS) entry which is preliminary data.</text>
</comment>
<dbReference type="GO" id="GO:0006952">
    <property type="term" value="P:defense response"/>
    <property type="evidence" value="ECO:0007669"/>
    <property type="project" value="UniProtKB-KW"/>
</dbReference>
<sequence>MDCPKAEVLILNFSSNEYFLSPFLDDMPKLRALILINYSTSNIVFHNLSVFHNLNNLRSLWFEKIYVPQIFDTTIPLKNLQRVSLILCDIDTGLDQSAIDLPRIFPRSSELAIDHCINLNKLPSSICRMHTLKILNVTNCDSLQELPADLGKINFLQLLRLYSCLNLKRLPVSIGHLVWLKYLDISQCVTMGCLLEGVYGARATDEGAGVWGFWAEGTCLGIGWSRF</sequence>
<accession>A0ABD1X1L3</accession>
<evidence type="ECO:0000313" key="3">
    <source>
        <dbReference type="Proteomes" id="UP001604277"/>
    </source>
</evidence>
<dbReference type="SUPFAM" id="SSF52047">
    <property type="entry name" value="RNI-like"/>
    <property type="match status" value="1"/>
</dbReference>
<gene>
    <name evidence="2" type="ORF">Fot_08432</name>
</gene>
<proteinExistence type="predicted"/>
<dbReference type="EMBL" id="JBFOLJ010000002">
    <property type="protein sequence ID" value="KAL2554813.1"/>
    <property type="molecule type" value="Genomic_DNA"/>
</dbReference>
<name>A0ABD1X1L3_9LAMI</name>
<keyword evidence="3" id="KW-1185">Reference proteome</keyword>
<organism evidence="2 3">
    <name type="scientific">Forsythia ovata</name>
    <dbReference type="NCBI Taxonomy" id="205694"/>
    <lineage>
        <taxon>Eukaryota</taxon>
        <taxon>Viridiplantae</taxon>
        <taxon>Streptophyta</taxon>
        <taxon>Embryophyta</taxon>
        <taxon>Tracheophyta</taxon>
        <taxon>Spermatophyta</taxon>
        <taxon>Magnoliopsida</taxon>
        <taxon>eudicotyledons</taxon>
        <taxon>Gunneridae</taxon>
        <taxon>Pentapetalae</taxon>
        <taxon>asterids</taxon>
        <taxon>lamiids</taxon>
        <taxon>Lamiales</taxon>
        <taxon>Oleaceae</taxon>
        <taxon>Forsythieae</taxon>
        <taxon>Forsythia</taxon>
    </lineage>
</organism>
<reference evidence="3" key="1">
    <citation type="submission" date="2024-07" db="EMBL/GenBank/DDBJ databases">
        <title>Two chromosome-level genome assemblies of Korean endemic species Abeliophyllum distichum and Forsythia ovata (Oleaceae).</title>
        <authorList>
            <person name="Jang H."/>
        </authorList>
    </citation>
    <scope>NUCLEOTIDE SEQUENCE [LARGE SCALE GENOMIC DNA]</scope>
</reference>
<keyword evidence="1" id="KW-0611">Plant defense</keyword>
<dbReference type="PANTHER" id="PTHR36766:SF30">
    <property type="entry name" value="TIR-NBS TYPE DISEASE RESISTANCE PROTEIN-RELATED"/>
    <property type="match status" value="1"/>
</dbReference>